<dbReference type="AlphaFoldDB" id="A0AA38GGZ9"/>
<gene>
    <name evidence="1" type="ORF">KI387_015999</name>
</gene>
<protein>
    <submittedName>
        <fullName evidence="1">Uncharacterized protein</fullName>
    </submittedName>
</protein>
<evidence type="ECO:0000313" key="1">
    <source>
        <dbReference type="EMBL" id="KAH9321360.1"/>
    </source>
</evidence>
<reference evidence="1 2" key="1">
    <citation type="journal article" date="2021" name="Nat. Plants">
        <title>The Taxus genome provides insights into paclitaxel biosynthesis.</title>
        <authorList>
            <person name="Xiong X."/>
            <person name="Gou J."/>
            <person name="Liao Q."/>
            <person name="Li Y."/>
            <person name="Zhou Q."/>
            <person name="Bi G."/>
            <person name="Li C."/>
            <person name="Du R."/>
            <person name="Wang X."/>
            <person name="Sun T."/>
            <person name="Guo L."/>
            <person name="Liang H."/>
            <person name="Lu P."/>
            <person name="Wu Y."/>
            <person name="Zhang Z."/>
            <person name="Ro D.K."/>
            <person name="Shang Y."/>
            <person name="Huang S."/>
            <person name="Yan J."/>
        </authorList>
    </citation>
    <scope>NUCLEOTIDE SEQUENCE [LARGE SCALE GENOMIC DNA]</scope>
    <source>
        <strain evidence="1">Ta-2019</strain>
    </source>
</reference>
<comment type="caution">
    <text evidence="1">The sequence shown here is derived from an EMBL/GenBank/DDBJ whole genome shotgun (WGS) entry which is preliminary data.</text>
</comment>
<organism evidence="1 2">
    <name type="scientific">Taxus chinensis</name>
    <name type="common">Chinese yew</name>
    <name type="synonym">Taxus wallichiana var. chinensis</name>
    <dbReference type="NCBI Taxonomy" id="29808"/>
    <lineage>
        <taxon>Eukaryota</taxon>
        <taxon>Viridiplantae</taxon>
        <taxon>Streptophyta</taxon>
        <taxon>Embryophyta</taxon>
        <taxon>Tracheophyta</taxon>
        <taxon>Spermatophyta</taxon>
        <taxon>Pinopsida</taxon>
        <taxon>Pinidae</taxon>
        <taxon>Conifers II</taxon>
        <taxon>Cupressales</taxon>
        <taxon>Taxaceae</taxon>
        <taxon>Taxus</taxon>
    </lineage>
</organism>
<feature type="non-terminal residue" evidence="1">
    <location>
        <position position="1"/>
    </location>
</feature>
<keyword evidence="2" id="KW-1185">Reference proteome</keyword>
<proteinExistence type="predicted"/>
<sequence>LPSLFLNLHLVPEQNSGPVKVWKRDAAEREEIGDVFAAFESLCSLVQTSQPSSLPPPHPPVPSRCLEGKKILALVHSAPGKNCY</sequence>
<name>A0AA38GGZ9_TAXCH</name>
<evidence type="ECO:0000313" key="2">
    <source>
        <dbReference type="Proteomes" id="UP000824469"/>
    </source>
</evidence>
<dbReference type="Proteomes" id="UP000824469">
    <property type="component" value="Unassembled WGS sequence"/>
</dbReference>
<feature type="non-terminal residue" evidence="1">
    <location>
        <position position="84"/>
    </location>
</feature>
<accession>A0AA38GGZ9</accession>
<dbReference type="EMBL" id="JAHRHJ020000003">
    <property type="protein sequence ID" value="KAH9321360.1"/>
    <property type="molecule type" value="Genomic_DNA"/>
</dbReference>